<proteinExistence type="predicted"/>
<feature type="non-terminal residue" evidence="1">
    <location>
        <position position="1"/>
    </location>
</feature>
<dbReference type="PANTHER" id="PTHR12363:SF44">
    <property type="entry name" value="ARM REPEAT SUPERFAMILY PROTEIN"/>
    <property type="match status" value="1"/>
</dbReference>
<dbReference type="GO" id="GO:0005737">
    <property type="term" value="C:cytoplasm"/>
    <property type="evidence" value="ECO:0007669"/>
    <property type="project" value="TreeGrafter"/>
</dbReference>
<sequence>GLEKRNLLLEVEEEIVSAITLIIGCIPSYELRNNLLARLLSSSYGILEKLIDEDNRHSLRQNPANYSQAVNFAARGLYRMGTVFSYLAISSSTGPINNDTILALLGVFWPILEKLLNSVHMENGSLSASACRALSQAIQSSGQQFLMVLPKVLDCLSTNFILFQSHECYVRTGKVLYLYGDISENYLT</sequence>
<protein>
    <submittedName>
        <fullName evidence="1">Uncharacterized protein</fullName>
    </submittedName>
</protein>
<dbReference type="OrthoDB" id="435593at2759"/>
<comment type="caution">
    <text evidence="1">The sequence shown here is derived from an EMBL/GenBank/DDBJ whole genome shotgun (WGS) entry which is preliminary data.</text>
</comment>
<dbReference type="GO" id="GO:0006606">
    <property type="term" value="P:protein import into nucleus"/>
    <property type="evidence" value="ECO:0007669"/>
    <property type="project" value="TreeGrafter"/>
</dbReference>
<name>A0A835HYQ4_9MAGN</name>
<reference evidence="1 2" key="1">
    <citation type="submission" date="2020-10" db="EMBL/GenBank/DDBJ databases">
        <title>The Coptis chinensis genome and diversification of protoberbering-type alkaloids.</title>
        <authorList>
            <person name="Wang B."/>
            <person name="Shu S."/>
            <person name="Song C."/>
            <person name="Liu Y."/>
        </authorList>
    </citation>
    <scope>NUCLEOTIDE SEQUENCE [LARGE SCALE GENOMIC DNA]</scope>
    <source>
        <strain evidence="1">HL-2020</strain>
        <tissue evidence="1">Leaf</tissue>
    </source>
</reference>
<evidence type="ECO:0000313" key="1">
    <source>
        <dbReference type="EMBL" id="KAF9607559.1"/>
    </source>
</evidence>
<accession>A0A835HYQ4</accession>
<dbReference type="Proteomes" id="UP000631114">
    <property type="component" value="Unassembled WGS sequence"/>
</dbReference>
<keyword evidence="2" id="KW-1185">Reference proteome</keyword>
<dbReference type="PANTHER" id="PTHR12363">
    <property type="entry name" value="TRANSPORTIN 3 AND IMPORTIN 13"/>
    <property type="match status" value="1"/>
</dbReference>
<dbReference type="InterPro" id="IPR051345">
    <property type="entry name" value="Importin_beta-like_NTR"/>
</dbReference>
<dbReference type="AlphaFoldDB" id="A0A835HYQ4"/>
<dbReference type="EMBL" id="JADFTS010000005">
    <property type="protein sequence ID" value="KAF9607559.1"/>
    <property type="molecule type" value="Genomic_DNA"/>
</dbReference>
<organism evidence="1 2">
    <name type="scientific">Coptis chinensis</name>
    <dbReference type="NCBI Taxonomy" id="261450"/>
    <lineage>
        <taxon>Eukaryota</taxon>
        <taxon>Viridiplantae</taxon>
        <taxon>Streptophyta</taxon>
        <taxon>Embryophyta</taxon>
        <taxon>Tracheophyta</taxon>
        <taxon>Spermatophyta</taxon>
        <taxon>Magnoliopsida</taxon>
        <taxon>Ranunculales</taxon>
        <taxon>Ranunculaceae</taxon>
        <taxon>Coptidoideae</taxon>
        <taxon>Coptis</taxon>
    </lineage>
</organism>
<gene>
    <name evidence="1" type="ORF">IFM89_036921</name>
</gene>
<dbReference type="InterPro" id="IPR011989">
    <property type="entry name" value="ARM-like"/>
</dbReference>
<dbReference type="Gene3D" id="1.25.10.10">
    <property type="entry name" value="Leucine-rich Repeat Variant"/>
    <property type="match status" value="1"/>
</dbReference>
<evidence type="ECO:0000313" key="2">
    <source>
        <dbReference type="Proteomes" id="UP000631114"/>
    </source>
</evidence>